<dbReference type="CDD" id="cd03220">
    <property type="entry name" value="ABC_KpsT_Wzt"/>
    <property type="match status" value="1"/>
</dbReference>
<dbReference type="InterPro" id="IPR003439">
    <property type="entry name" value="ABC_transporter-like_ATP-bd"/>
</dbReference>
<evidence type="ECO:0000256" key="2">
    <source>
        <dbReference type="ARBA" id="ARBA00022448"/>
    </source>
</evidence>
<proteinExistence type="inferred from homology"/>
<evidence type="ECO:0000259" key="5">
    <source>
        <dbReference type="PROSITE" id="PS50893"/>
    </source>
</evidence>
<dbReference type="Pfam" id="PF00005">
    <property type="entry name" value="ABC_tran"/>
    <property type="match status" value="1"/>
</dbReference>
<accession>A0A1G2JCS7</accession>
<keyword evidence="3" id="KW-0547">Nucleotide-binding</keyword>
<dbReference type="InterPro" id="IPR017871">
    <property type="entry name" value="ABC_transporter-like_CS"/>
</dbReference>
<dbReference type="GO" id="GO:0016887">
    <property type="term" value="F:ATP hydrolysis activity"/>
    <property type="evidence" value="ECO:0007669"/>
    <property type="project" value="InterPro"/>
</dbReference>
<evidence type="ECO:0000313" key="7">
    <source>
        <dbReference type="Proteomes" id="UP000177751"/>
    </source>
</evidence>
<dbReference type="GO" id="GO:0005524">
    <property type="term" value="F:ATP binding"/>
    <property type="evidence" value="ECO:0007669"/>
    <property type="project" value="UniProtKB-KW"/>
</dbReference>
<comment type="similarity">
    <text evidence="1">Belongs to the ABC transporter superfamily.</text>
</comment>
<dbReference type="PROSITE" id="PS00211">
    <property type="entry name" value="ABC_TRANSPORTER_1"/>
    <property type="match status" value="1"/>
</dbReference>
<dbReference type="PANTHER" id="PTHR46743:SF2">
    <property type="entry name" value="TEICHOIC ACIDS EXPORT ATP-BINDING PROTEIN TAGH"/>
    <property type="match status" value="1"/>
</dbReference>
<sequence>MTGTRIRVDKISKKFNIDFRKNEGLLARVLYFLPRSSPKRELLAIEDVSFDVKAGEIVGVIGKNGSGKSTLLKIIAGVYAPSFGEVETTGTMVYLTGLGQGLVPRLTMRENILLMGSVMGLAQNDIKKKLGEIVEFSGLKEFIDSKVYQFSSGMITRLNFSVMIHSLKHHNPDIILLDEVFGAGGDIDFQKKGIEKMEELIRSGASVIMVSHSLEIIKKYCQKAILLDKGKIDFMGVPEETVKRYLNNK</sequence>
<dbReference type="InterPro" id="IPR027417">
    <property type="entry name" value="P-loop_NTPase"/>
</dbReference>
<keyword evidence="2" id="KW-0813">Transport</keyword>
<evidence type="ECO:0000313" key="6">
    <source>
        <dbReference type="EMBL" id="OGZ84936.1"/>
    </source>
</evidence>
<reference evidence="6 7" key="1">
    <citation type="journal article" date="2016" name="Nat. Commun.">
        <title>Thousands of microbial genomes shed light on interconnected biogeochemical processes in an aquifer system.</title>
        <authorList>
            <person name="Anantharaman K."/>
            <person name="Brown C.T."/>
            <person name="Hug L.A."/>
            <person name="Sharon I."/>
            <person name="Castelle C.J."/>
            <person name="Probst A.J."/>
            <person name="Thomas B.C."/>
            <person name="Singh A."/>
            <person name="Wilkins M.J."/>
            <person name="Karaoz U."/>
            <person name="Brodie E.L."/>
            <person name="Williams K.H."/>
            <person name="Hubbard S.S."/>
            <person name="Banfield J.F."/>
        </authorList>
    </citation>
    <scope>NUCLEOTIDE SEQUENCE [LARGE SCALE GENOMIC DNA]</scope>
</reference>
<gene>
    <name evidence="6" type="ORF">A2401_03375</name>
</gene>
<dbReference type="GO" id="GO:0016020">
    <property type="term" value="C:membrane"/>
    <property type="evidence" value="ECO:0007669"/>
    <property type="project" value="InterPro"/>
</dbReference>
<keyword evidence="4" id="KW-0067">ATP-binding</keyword>
<organism evidence="6 7">
    <name type="scientific">Candidatus Staskawiczbacteria bacterium RIFOXYC1_FULL_38_18</name>
    <dbReference type="NCBI Taxonomy" id="1802229"/>
    <lineage>
        <taxon>Bacteria</taxon>
        <taxon>Candidatus Staskawicziibacteriota</taxon>
    </lineage>
</organism>
<dbReference type="InterPro" id="IPR015860">
    <property type="entry name" value="ABC_transpr_TagH-like"/>
</dbReference>
<dbReference type="EMBL" id="MHPP01000007">
    <property type="protein sequence ID" value="OGZ84936.1"/>
    <property type="molecule type" value="Genomic_DNA"/>
</dbReference>
<name>A0A1G2JCS7_9BACT</name>
<protein>
    <recommendedName>
        <fullName evidence="5">ABC transporter domain-containing protein</fullName>
    </recommendedName>
</protein>
<dbReference type="Proteomes" id="UP000177751">
    <property type="component" value="Unassembled WGS sequence"/>
</dbReference>
<dbReference type="STRING" id="1802229.A2401_03375"/>
<dbReference type="GO" id="GO:0140359">
    <property type="term" value="F:ABC-type transporter activity"/>
    <property type="evidence" value="ECO:0007669"/>
    <property type="project" value="InterPro"/>
</dbReference>
<evidence type="ECO:0000256" key="1">
    <source>
        <dbReference type="ARBA" id="ARBA00005417"/>
    </source>
</evidence>
<dbReference type="PROSITE" id="PS50893">
    <property type="entry name" value="ABC_TRANSPORTER_2"/>
    <property type="match status" value="1"/>
</dbReference>
<evidence type="ECO:0000256" key="3">
    <source>
        <dbReference type="ARBA" id="ARBA00022741"/>
    </source>
</evidence>
<dbReference type="SUPFAM" id="SSF52540">
    <property type="entry name" value="P-loop containing nucleoside triphosphate hydrolases"/>
    <property type="match status" value="1"/>
</dbReference>
<dbReference type="InterPro" id="IPR050683">
    <property type="entry name" value="Bact_Polysacc_Export_ATP-bd"/>
</dbReference>
<dbReference type="InterPro" id="IPR003593">
    <property type="entry name" value="AAA+_ATPase"/>
</dbReference>
<feature type="domain" description="ABC transporter" evidence="5">
    <location>
        <begin position="6"/>
        <end position="249"/>
    </location>
</feature>
<comment type="caution">
    <text evidence="6">The sequence shown here is derived from an EMBL/GenBank/DDBJ whole genome shotgun (WGS) entry which is preliminary data.</text>
</comment>
<dbReference type="SMART" id="SM00382">
    <property type="entry name" value="AAA"/>
    <property type="match status" value="1"/>
</dbReference>
<dbReference type="AlphaFoldDB" id="A0A1G2JCS7"/>
<dbReference type="PANTHER" id="PTHR46743">
    <property type="entry name" value="TEICHOIC ACIDS EXPORT ATP-BINDING PROTEIN TAGH"/>
    <property type="match status" value="1"/>
</dbReference>
<dbReference type="Gene3D" id="3.40.50.300">
    <property type="entry name" value="P-loop containing nucleotide triphosphate hydrolases"/>
    <property type="match status" value="1"/>
</dbReference>
<evidence type="ECO:0000256" key="4">
    <source>
        <dbReference type="ARBA" id="ARBA00022840"/>
    </source>
</evidence>